<feature type="transmembrane region" description="Helical" evidence="3">
    <location>
        <begin position="408"/>
        <end position="427"/>
    </location>
</feature>
<dbReference type="Gene3D" id="1.20.1250.20">
    <property type="entry name" value="MFS general substrate transporter like domains"/>
    <property type="match status" value="1"/>
</dbReference>
<reference evidence="4 5" key="1">
    <citation type="submission" date="2018-02" db="EMBL/GenBank/DDBJ databases">
        <title>The genomes of Aspergillus section Nigri reveals drivers in fungal speciation.</title>
        <authorList>
            <consortium name="DOE Joint Genome Institute"/>
            <person name="Vesth T.C."/>
            <person name="Nybo J."/>
            <person name="Theobald S."/>
            <person name="Brandl J."/>
            <person name="Frisvad J.C."/>
            <person name="Nielsen K.F."/>
            <person name="Lyhne E.K."/>
            <person name="Kogle M.E."/>
            <person name="Kuo A."/>
            <person name="Riley R."/>
            <person name="Clum A."/>
            <person name="Nolan M."/>
            <person name="Lipzen A."/>
            <person name="Salamov A."/>
            <person name="Henrissat B."/>
            <person name="Wiebenga A."/>
            <person name="De vries R.P."/>
            <person name="Grigoriev I.V."/>
            <person name="Mortensen U.H."/>
            <person name="Andersen M.R."/>
            <person name="Baker S.E."/>
        </authorList>
    </citation>
    <scope>NUCLEOTIDE SEQUENCE [LARGE SCALE GENOMIC DNA]</scope>
    <source>
        <strain evidence="4 5">CBS 101889</strain>
    </source>
</reference>
<feature type="compositionally biased region" description="Acidic residues" evidence="2">
    <location>
        <begin position="575"/>
        <end position="585"/>
    </location>
</feature>
<feature type="transmembrane region" description="Helical" evidence="3">
    <location>
        <begin position="369"/>
        <end position="388"/>
    </location>
</feature>
<dbReference type="OrthoDB" id="330047at2759"/>
<sequence>MSLVQHVSAIEGADREPDPHDDSTVITAVTSEHYGSIRRKISYDFFPPPQPTIDEEVHSGTPAYKVPTAKRLAQVAVTILACWFAAGIVFGFAALKPVLIAEGVYRDLCTDEELRDNVDVCLEQDLRLNFFFTISSITANVSALPVGTILDRYGSRVCGFAGCVLLAIGCALMAYSFSEPGFDGYIAGNFFLALGGTFIFVPSFQIANAFPKYAGTIVALVTGAFDASAAVYLFYRLAYEATNQSFTPQTFFTGYLIVPVLIFIALITIMPARDYQSAHQLELRIEKAEDATRDVHDSDDDIESDSELFRIRRERAERRLKKIHKIDEVLGDRDERLEREQHEEERQATSAVWGALHGQPAHKQMLTPWFILITLTTVLQMLRMNYFIATIYAQYEYMLQSPTLAGQINSFFDVALPVGGVISTPFIGMLLDSLSVPSILGIIVVLTTVIGIFNSVPVLWTGYVTVTLFVLLRPLYYSAMSDYATKVFGFATFGRVYGTIICFSGLVNFSQYGLDALTHGPFDGNPIPINIFFAGAGFVVGTALVAFVYLAGRHMREQEQDMEEHGERQWLIREESDEDVYGSTR</sequence>
<feature type="transmembrane region" description="Helical" evidence="3">
    <location>
        <begin position="130"/>
        <end position="150"/>
    </location>
</feature>
<dbReference type="GeneID" id="37199333"/>
<dbReference type="RefSeq" id="XP_025552868.1">
    <property type="nucleotide sequence ID" value="XM_025695044.1"/>
</dbReference>
<evidence type="ECO:0000313" key="5">
    <source>
        <dbReference type="Proteomes" id="UP000248961"/>
    </source>
</evidence>
<dbReference type="Pfam" id="PF07690">
    <property type="entry name" value="MFS_1"/>
    <property type="match status" value="1"/>
</dbReference>
<dbReference type="AlphaFoldDB" id="A0A395I5U6"/>
<feature type="transmembrane region" description="Helical" evidence="3">
    <location>
        <begin position="488"/>
        <end position="507"/>
    </location>
</feature>
<comment type="subcellular location">
    <subcellularLocation>
        <location evidence="1">Membrane</location>
        <topology evidence="1">Multi-pass membrane protein</topology>
    </subcellularLocation>
</comment>
<keyword evidence="3" id="KW-0472">Membrane</keyword>
<feature type="transmembrane region" description="Helical" evidence="3">
    <location>
        <begin position="213"/>
        <end position="235"/>
    </location>
</feature>
<gene>
    <name evidence="4" type="ORF">BO97DRAFT_404841</name>
</gene>
<evidence type="ECO:0000256" key="3">
    <source>
        <dbReference type="SAM" id="Phobius"/>
    </source>
</evidence>
<dbReference type="Proteomes" id="UP000248961">
    <property type="component" value="Unassembled WGS sequence"/>
</dbReference>
<keyword evidence="3" id="KW-1133">Transmembrane helix</keyword>
<feature type="transmembrane region" description="Helical" evidence="3">
    <location>
        <begin position="157"/>
        <end position="178"/>
    </location>
</feature>
<evidence type="ECO:0000313" key="4">
    <source>
        <dbReference type="EMBL" id="RAL13714.1"/>
    </source>
</evidence>
<organism evidence="4 5">
    <name type="scientific">Aspergillus homomorphus (strain CBS 101889)</name>
    <dbReference type="NCBI Taxonomy" id="1450537"/>
    <lineage>
        <taxon>Eukaryota</taxon>
        <taxon>Fungi</taxon>
        <taxon>Dikarya</taxon>
        <taxon>Ascomycota</taxon>
        <taxon>Pezizomycotina</taxon>
        <taxon>Eurotiomycetes</taxon>
        <taxon>Eurotiomycetidae</taxon>
        <taxon>Eurotiales</taxon>
        <taxon>Aspergillaceae</taxon>
        <taxon>Aspergillus</taxon>
        <taxon>Aspergillus subgen. Circumdati</taxon>
    </lineage>
</organism>
<feature type="transmembrane region" description="Helical" evidence="3">
    <location>
        <begin position="75"/>
        <end position="95"/>
    </location>
</feature>
<proteinExistence type="predicted"/>
<dbReference type="STRING" id="1450537.A0A395I5U6"/>
<feature type="compositionally biased region" description="Basic and acidic residues" evidence="2">
    <location>
        <begin position="560"/>
        <end position="574"/>
    </location>
</feature>
<dbReference type="GO" id="GO:0022857">
    <property type="term" value="F:transmembrane transporter activity"/>
    <property type="evidence" value="ECO:0007669"/>
    <property type="project" value="InterPro"/>
</dbReference>
<name>A0A395I5U6_ASPHC</name>
<feature type="transmembrane region" description="Helical" evidence="3">
    <location>
        <begin position="434"/>
        <end position="453"/>
    </location>
</feature>
<evidence type="ECO:0000256" key="2">
    <source>
        <dbReference type="SAM" id="MobiDB-lite"/>
    </source>
</evidence>
<dbReference type="InterPro" id="IPR036259">
    <property type="entry name" value="MFS_trans_sf"/>
</dbReference>
<keyword evidence="3" id="KW-0812">Transmembrane</keyword>
<protein>
    <submittedName>
        <fullName evidence="4">MFS general substrate transporter</fullName>
    </submittedName>
</protein>
<dbReference type="PANTHER" id="PTHR20772">
    <property type="entry name" value="PROTEIN FMP42"/>
    <property type="match status" value="1"/>
</dbReference>
<feature type="transmembrane region" description="Helical" evidence="3">
    <location>
        <begin position="527"/>
        <end position="552"/>
    </location>
</feature>
<dbReference type="PANTHER" id="PTHR20772:SF4">
    <property type="entry name" value="HYPOTHETICAL AMINO ACID TRANSPORTER (EUROFUNG)"/>
    <property type="match status" value="1"/>
</dbReference>
<feature type="region of interest" description="Disordered" evidence="2">
    <location>
        <begin position="560"/>
        <end position="585"/>
    </location>
</feature>
<dbReference type="EMBL" id="KZ824278">
    <property type="protein sequence ID" value="RAL13714.1"/>
    <property type="molecule type" value="Genomic_DNA"/>
</dbReference>
<dbReference type="InterPro" id="IPR052599">
    <property type="entry name" value="SLC43A_AATransporter"/>
</dbReference>
<feature type="transmembrane region" description="Helical" evidence="3">
    <location>
        <begin position="184"/>
        <end position="201"/>
    </location>
</feature>
<feature type="transmembrane region" description="Helical" evidence="3">
    <location>
        <begin position="459"/>
        <end position="476"/>
    </location>
</feature>
<evidence type="ECO:0000256" key="1">
    <source>
        <dbReference type="ARBA" id="ARBA00004141"/>
    </source>
</evidence>
<feature type="transmembrane region" description="Helical" evidence="3">
    <location>
        <begin position="255"/>
        <end position="272"/>
    </location>
</feature>
<dbReference type="GO" id="GO:0000329">
    <property type="term" value="C:fungal-type vacuole membrane"/>
    <property type="evidence" value="ECO:0007669"/>
    <property type="project" value="TreeGrafter"/>
</dbReference>
<dbReference type="SUPFAM" id="SSF103473">
    <property type="entry name" value="MFS general substrate transporter"/>
    <property type="match status" value="1"/>
</dbReference>
<dbReference type="VEuPathDB" id="FungiDB:BO97DRAFT_404841"/>
<keyword evidence="5" id="KW-1185">Reference proteome</keyword>
<accession>A0A395I5U6</accession>
<dbReference type="InterPro" id="IPR011701">
    <property type="entry name" value="MFS"/>
</dbReference>